<dbReference type="Gene3D" id="3.60.15.10">
    <property type="entry name" value="Ribonuclease Z/Hydroxyacylglutathione hydrolase-like"/>
    <property type="match status" value="1"/>
</dbReference>
<dbReference type="EMBL" id="VNJJ01000005">
    <property type="protein sequence ID" value="TVY00632.1"/>
    <property type="molecule type" value="Genomic_DNA"/>
</dbReference>
<dbReference type="OrthoDB" id="9803916at2"/>
<evidence type="ECO:0000256" key="2">
    <source>
        <dbReference type="ARBA" id="ARBA00034301"/>
    </source>
</evidence>
<sequence>MNIQMLGTGSAFAKSFFNNNALITVEGRKLLLDCGITAPSALHQLGVSFNDLDAVLITHIHGDHMGGLEELGFQMKFVYSRKPILYIADTLVEPLWEHSLKGGMWQQEFQTLDDYFDVRPLTPGVSRELMPGLSVEPILTPHIPNKPSYSMLFNGSFFYSGDTVFDAELLTSLVRSRGVKVIFHDCQLHGPGIVHACLSELLMLPDDLQERIYLMHYGDDQPDFIGRTGQMEFIEQHIVYELERLTRTE</sequence>
<evidence type="ECO:0000259" key="4">
    <source>
        <dbReference type="SMART" id="SM00849"/>
    </source>
</evidence>
<comment type="catalytic activity">
    <reaction evidence="3">
        <text>3',5'-cyclic UMP + H2O = UMP + H(+)</text>
        <dbReference type="Rhea" id="RHEA:70575"/>
        <dbReference type="ChEBI" id="CHEBI:15377"/>
        <dbReference type="ChEBI" id="CHEBI:15378"/>
        <dbReference type="ChEBI" id="CHEBI:57865"/>
        <dbReference type="ChEBI" id="CHEBI:184387"/>
    </reaction>
    <physiologicalReaction direction="left-to-right" evidence="3">
        <dbReference type="Rhea" id="RHEA:70576"/>
    </physiologicalReaction>
</comment>
<dbReference type="GO" id="GO:0016787">
    <property type="term" value="F:hydrolase activity"/>
    <property type="evidence" value="ECO:0007669"/>
    <property type="project" value="UniProtKB-KW"/>
</dbReference>
<evidence type="ECO:0000313" key="5">
    <source>
        <dbReference type="EMBL" id="TVY00632.1"/>
    </source>
</evidence>
<feature type="domain" description="Metallo-beta-lactamase" evidence="4">
    <location>
        <begin position="17"/>
        <end position="216"/>
    </location>
</feature>
<organism evidence="5 6">
    <name type="scientific">Cohnella terricola</name>
    <dbReference type="NCBI Taxonomy" id="1289167"/>
    <lineage>
        <taxon>Bacteria</taxon>
        <taxon>Bacillati</taxon>
        <taxon>Bacillota</taxon>
        <taxon>Bacilli</taxon>
        <taxon>Bacillales</taxon>
        <taxon>Paenibacillaceae</taxon>
        <taxon>Cohnella</taxon>
    </lineage>
</organism>
<name>A0A559JL91_9BACL</name>
<proteinExistence type="predicted"/>
<dbReference type="SUPFAM" id="SSF56281">
    <property type="entry name" value="Metallo-hydrolase/oxidoreductase"/>
    <property type="match status" value="1"/>
</dbReference>
<comment type="function">
    <text evidence="2">Counteracts the endogenous Pycsar antiviral defense system. Phosphodiesterase that enables metal-dependent hydrolysis of host cyclic nucleotide Pycsar defense signals such as cCMP and cUMP.</text>
</comment>
<evidence type="ECO:0000313" key="6">
    <source>
        <dbReference type="Proteomes" id="UP000316330"/>
    </source>
</evidence>
<dbReference type="Proteomes" id="UP000316330">
    <property type="component" value="Unassembled WGS sequence"/>
</dbReference>
<dbReference type="SMART" id="SM00849">
    <property type="entry name" value="Lactamase_B"/>
    <property type="match status" value="1"/>
</dbReference>
<gene>
    <name evidence="5" type="ORF">FPZ45_11520</name>
</gene>
<accession>A0A559JL91</accession>
<evidence type="ECO:0000256" key="3">
    <source>
        <dbReference type="ARBA" id="ARBA00048505"/>
    </source>
</evidence>
<comment type="caution">
    <text evidence="5">The sequence shown here is derived from an EMBL/GenBank/DDBJ whole genome shotgun (WGS) entry which is preliminary data.</text>
</comment>
<dbReference type="AlphaFoldDB" id="A0A559JL91"/>
<reference evidence="5 6" key="1">
    <citation type="submission" date="2019-07" db="EMBL/GenBank/DDBJ databases">
        <authorList>
            <person name="Kim J."/>
        </authorList>
    </citation>
    <scope>NUCLEOTIDE SEQUENCE [LARGE SCALE GENOMIC DNA]</scope>
    <source>
        <strain evidence="5 6">G13</strain>
    </source>
</reference>
<dbReference type="Pfam" id="PF23023">
    <property type="entry name" value="Anti-Pycsar_Apyc1"/>
    <property type="match status" value="1"/>
</dbReference>
<dbReference type="InterPro" id="IPR036866">
    <property type="entry name" value="RibonucZ/Hydroxyglut_hydro"/>
</dbReference>
<comment type="catalytic activity">
    <reaction evidence="1">
        <text>3',5'-cyclic CMP + H2O = CMP + H(+)</text>
        <dbReference type="Rhea" id="RHEA:72675"/>
        <dbReference type="ChEBI" id="CHEBI:15377"/>
        <dbReference type="ChEBI" id="CHEBI:15378"/>
        <dbReference type="ChEBI" id="CHEBI:58003"/>
        <dbReference type="ChEBI" id="CHEBI:60377"/>
    </reaction>
    <physiologicalReaction direction="left-to-right" evidence="1">
        <dbReference type="Rhea" id="RHEA:72676"/>
    </physiologicalReaction>
</comment>
<dbReference type="RefSeq" id="WP_144701382.1">
    <property type="nucleotide sequence ID" value="NZ_VNJJ01000005.1"/>
</dbReference>
<keyword evidence="6" id="KW-1185">Reference proteome</keyword>
<evidence type="ECO:0000256" key="1">
    <source>
        <dbReference type="ARBA" id="ARBA00034221"/>
    </source>
</evidence>
<protein>
    <submittedName>
        <fullName evidence="5">Ribonuclease Z</fullName>
    </submittedName>
</protein>
<dbReference type="GO" id="GO:0046872">
    <property type="term" value="F:metal ion binding"/>
    <property type="evidence" value="ECO:0007669"/>
    <property type="project" value="UniProtKB-KW"/>
</dbReference>
<dbReference type="InterPro" id="IPR001279">
    <property type="entry name" value="Metallo-B-lactamas"/>
</dbReference>